<protein>
    <submittedName>
        <fullName evidence="5">LSU ribosomal protein L21p</fullName>
    </submittedName>
</protein>
<dbReference type="GO" id="GO:0003723">
    <property type="term" value="F:RNA binding"/>
    <property type="evidence" value="ECO:0007669"/>
    <property type="project" value="InterPro"/>
</dbReference>
<dbReference type="PANTHER" id="PTHR21349:SF0">
    <property type="entry name" value="LARGE RIBOSOMAL SUBUNIT PROTEIN BL21M"/>
    <property type="match status" value="1"/>
</dbReference>
<dbReference type="Gene3D" id="1.10.150.20">
    <property type="entry name" value="5' to 3' exonuclease, C-terminal subdomain"/>
    <property type="match status" value="1"/>
</dbReference>
<evidence type="ECO:0000256" key="3">
    <source>
        <dbReference type="ARBA" id="ARBA00023274"/>
    </source>
</evidence>
<dbReference type="GO" id="GO:0005737">
    <property type="term" value="C:cytoplasm"/>
    <property type="evidence" value="ECO:0007669"/>
    <property type="project" value="UniProtKB-ARBA"/>
</dbReference>
<sequence>MFAVIKTGGKQYKVATDDILEIEKLDANPGDAVIFDNVLMLGTGADVTIGAPLVEGATVAAELVEQARAKKIIVFKKKRRQKYRRKAGHRQDLSVVRITEILTDGKKPAAKKAAPKKDAAEKTDTAAAKAKPAGKIADDLKLIAGVGPVLEKKLNDLGVTSLKQVAEFTPEDIARIDEALSFKGRIDREGWIEQAKGFLAGENQDK</sequence>
<evidence type="ECO:0000256" key="2">
    <source>
        <dbReference type="ARBA" id="ARBA00022980"/>
    </source>
</evidence>
<dbReference type="NCBIfam" id="TIGR00061">
    <property type="entry name" value="L21"/>
    <property type="match status" value="1"/>
</dbReference>
<dbReference type="InterPro" id="IPR001787">
    <property type="entry name" value="Ribosomal_bL21"/>
</dbReference>
<dbReference type="GO" id="GO:0003735">
    <property type="term" value="F:structural constituent of ribosome"/>
    <property type="evidence" value="ECO:0007669"/>
    <property type="project" value="InterPro"/>
</dbReference>
<feature type="compositionally biased region" description="Basic and acidic residues" evidence="4">
    <location>
        <begin position="115"/>
        <end position="124"/>
    </location>
</feature>
<dbReference type="PANTHER" id="PTHR21349">
    <property type="entry name" value="50S RIBOSOMAL PROTEIN L21"/>
    <property type="match status" value="1"/>
</dbReference>
<evidence type="ECO:0000313" key="5">
    <source>
        <dbReference type="EMBL" id="VAW17196.1"/>
    </source>
</evidence>
<accession>A0A3B0UCG2</accession>
<reference evidence="5" key="1">
    <citation type="submission" date="2018-06" db="EMBL/GenBank/DDBJ databases">
        <authorList>
            <person name="Zhirakovskaya E."/>
        </authorList>
    </citation>
    <scope>NUCLEOTIDE SEQUENCE</scope>
</reference>
<dbReference type="SUPFAM" id="SSF141091">
    <property type="entry name" value="L21p-like"/>
    <property type="match status" value="1"/>
</dbReference>
<dbReference type="InterPro" id="IPR036164">
    <property type="entry name" value="bL21-like_sf"/>
</dbReference>
<feature type="region of interest" description="Disordered" evidence="4">
    <location>
        <begin position="107"/>
        <end position="127"/>
    </location>
</feature>
<dbReference type="EMBL" id="UOEO01000066">
    <property type="protein sequence ID" value="VAW17196.1"/>
    <property type="molecule type" value="Genomic_DNA"/>
</dbReference>
<name>A0A3B0UCG2_9ZZZZ</name>
<evidence type="ECO:0000256" key="4">
    <source>
        <dbReference type="SAM" id="MobiDB-lite"/>
    </source>
</evidence>
<keyword evidence="2 5" id="KW-0689">Ribosomal protein</keyword>
<dbReference type="Pfam" id="PF00829">
    <property type="entry name" value="Ribosomal_L21p"/>
    <property type="match status" value="1"/>
</dbReference>
<dbReference type="GO" id="GO:0005840">
    <property type="term" value="C:ribosome"/>
    <property type="evidence" value="ECO:0007669"/>
    <property type="project" value="UniProtKB-KW"/>
</dbReference>
<keyword evidence="3" id="KW-0687">Ribonucleoprotein</keyword>
<dbReference type="NCBIfam" id="NF008916">
    <property type="entry name" value="PRK12278.1-4"/>
    <property type="match status" value="1"/>
</dbReference>
<evidence type="ECO:0000256" key="1">
    <source>
        <dbReference type="ARBA" id="ARBA00008563"/>
    </source>
</evidence>
<gene>
    <name evidence="5" type="ORF">MNBD_ALPHA12-1634</name>
</gene>
<organism evidence="5">
    <name type="scientific">hydrothermal vent metagenome</name>
    <dbReference type="NCBI Taxonomy" id="652676"/>
    <lineage>
        <taxon>unclassified sequences</taxon>
        <taxon>metagenomes</taxon>
        <taxon>ecological metagenomes</taxon>
    </lineage>
</organism>
<dbReference type="InterPro" id="IPR028909">
    <property type="entry name" value="bL21-like"/>
</dbReference>
<dbReference type="HAMAP" id="MF_01363">
    <property type="entry name" value="Ribosomal_bL21"/>
    <property type="match status" value="1"/>
</dbReference>
<dbReference type="GO" id="GO:1990904">
    <property type="term" value="C:ribonucleoprotein complex"/>
    <property type="evidence" value="ECO:0007669"/>
    <property type="project" value="UniProtKB-KW"/>
</dbReference>
<dbReference type="AlphaFoldDB" id="A0A3B0UCG2"/>
<proteinExistence type="inferred from homology"/>
<dbReference type="GO" id="GO:0006412">
    <property type="term" value="P:translation"/>
    <property type="evidence" value="ECO:0007669"/>
    <property type="project" value="InterPro"/>
</dbReference>
<comment type="similarity">
    <text evidence="1">Belongs to the bacterial ribosomal protein bL21 family.</text>
</comment>